<comment type="subunit">
    <text evidence="4 6">Homodimer.</text>
</comment>
<proteinExistence type="inferred from homology"/>
<dbReference type="Proteomes" id="UP000316541">
    <property type="component" value="Unassembled WGS sequence"/>
</dbReference>
<dbReference type="GO" id="GO:0097053">
    <property type="term" value="P:L-kynurenine catabolic process"/>
    <property type="evidence" value="ECO:0007669"/>
    <property type="project" value="UniProtKB-UniRule"/>
</dbReference>
<dbReference type="InterPro" id="IPR010111">
    <property type="entry name" value="Kynureninase"/>
</dbReference>
<reference evidence="7 8" key="1">
    <citation type="submission" date="2019-07" db="EMBL/GenBank/DDBJ databases">
        <title>Microbispora hainanensis DSM 45428.</title>
        <authorList>
            <person name="Thawai C."/>
        </authorList>
    </citation>
    <scope>NUCLEOTIDE SEQUENCE [LARGE SCALE GENOMIC DNA]</scope>
    <source>
        <strain evidence="7 8">DSM 45428</strain>
    </source>
</reference>
<comment type="catalytic activity">
    <reaction evidence="4 6">
        <text>L-kynurenine + H2O = anthranilate + L-alanine + H(+)</text>
        <dbReference type="Rhea" id="RHEA:16813"/>
        <dbReference type="ChEBI" id="CHEBI:15377"/>
        <dbReference type="ChEBI" id="CHEBI:15378"/>
        <dbReference type="ChEBI" id="CHEBI:16567"/>
        <dbReference type="ChEBI" id="CHEBI:57959"/>
        <dbReference type="ChEBI" id="CHEBI:57972"/>
        <dbReference type="EC" id="3.7.1.3"/>
    </reaction>
</comment>
<dbReference type="GO" id="GO:0030170">
    <property type="term" value="F:pyridoxal phosphate binding"/>
    <property type="evidence" value="ECO:0007669"/>
    <property type="project" value="UniProtKB-UniRule"/>
</dbReference>
<evidence type="ECO:0000313" key="7">
    <source>
        <dbReference type="EMBL" id="TQS18789.1"/>
    </source>
</evidence>
<evidence type="ECO:0000256" key="1">
    <source>
        <dbReference type="ARBA" id="ARBA00022642"/>
    </source>
</evidence>
<comment type="caution">
    <text evidence="7">The sequence shown here is derived from an EMBL/GenBank/DDBJ whole genome shotgun (WGS) entry which is preliminary data.</text>
</comment>
<keyword evidence="3 4" id="KW-0663">Pyridoxal phosphate</keyword>
<feature type="binding site" evidence="4">
    <location>
        <position position="99"/>
    </location>
    <ligand>
        <name>pyridoxal 5'-phosphate</name>
        <dbReference type="ChEBI" id="CHEBI:597326"/>
    </ligand>
</feature>
<evidence type="ECO:0000256" key="4">
    <source>
        <dbReference type="HAMAP-Rule" id="MF_01970"/>
    </source>
</evidence>
<feature type="binding site" evidence="4">
    <location>
        <position position="251"/>
    </location>
    <ligand>
        <name>pyridoxal 5'-phosphate</name>
        <dbReference type="ChEBI" id="CHEBI:597326"/>
    </ligand>
</feature>
<comment type="function">
    <text evidence="4 6">Catalyzes the cleavage of L-kynurenine (L-Kyn) and L-3-hydroxykynurenine (L-3OHKyn) into anthranilic acid (AA) and 3-hydroxyanthranilic acid (3-OHAA), respectively.</text>
</comment>
<dbReference type="GO" id="GO:0030429">
    <property type="term" value="F:kynureninase activity"/>
    <property type="evidence" value="ECO:0007669"/>
    <property type="project" value="UniProtKB-UniRule"/>
</dbReference>
<dbReference type="Gene3D" id="3.90.1150.10">
    <property type="entry name" value="Aspartate Aminotransferase, domain 1"/>
    <property type="match status" value="1"/>
</dbReference>
<comment type="caution">
    <text evidence="4">Lacks conserved residue(s) required for the propagation of feature annotation.</text>
</comment>
<dbReference type="InterPro" id="IPR015422">
    <property type="entry name" value="PyrdxlP-dep_Trfase_small"/>
</dbReference>
<dbReference type="UniPathway" id="UPA00253">
    <property type="reaction ID" value="UER00329"/>
</dbReference>
<evidence type="ECO:0000313" key="8">
    <source>
        <dbReference type="Proteomes" id="UP000316541"/>
    </source>
</evidence>
<dbReference type="Gene3D" id="3.40.640.10">
    <property type="entry name" value="Type I PLP-dependent aspartate aminotransferase-like (Major domain)"/>
    <property type="match status" value="1"/>
</dbReference>
<dbReference type="GO" id="GO:0043420">
    <property type="term" value="P:anthranilate metabolic process"/>
    <property type="evidence" value="ECO:0007669"/>
    <property type="project" value="TreeGrafter"/>
</dbReference>
<dbReference type="InterPro" id="IPR015421">
    <property type="entry name" value="PyrdxlP-dep_Trfase_major"/>
</dbReference>
<feature type="binding site" evidence="4">
    <location>
        <position position="201"/>
    </location>
    <ligand>
        <name>pyridoxal 5'-phosphate</name>
        <dbReference type="ChEBI" id="CHEBI:597326"/>
    </ligand>
</feature>
<dbReference type="PANTHER" id="PTHR14084">
    <property type="entry name" value="KYNURENINASE"/>
    <property type="match status" value="1"/>
</dbReference>
<accession>A0A544YPU9</accession>
<dbReference type="GO" id="GO:0009435">
    <property type="term" value="P:NAD+ biosynthetic process"/>
    <property type="evidence" value="ECO:0007669"/>
    <property type="project" value="UniProtKB-UniRule"/>
</dbReference>
<comment type="catalytic activity">
    <reaction evidence="6">
        <text>3-hydroxy-L-kynurenine + H2O = 3-hydroxyanthranilate + L-alanine + H(+)</text>
        <dbReference type="Rhea" id="RHEA:25143"/>
        <dbReference type="ChEBI" id="CHEBI:15377"/>
        <dbReference type="ChEBI" id="CHEBI:15378"/>
        <dbReference type="ChEBI" id="CHEBI:36559"/>
        <dbReference type="ChEBI" id="CHEBI:57972"/>
        <dbReference type="ChEBI" id="CHEBI:58125"/>
        <dbReference type="EC" id="3.7.1.3"/>
    </reaction>
</comment>
<dbReference type="EMBL" id="VIRM01000029">
    <property type="protein sequence ID" value="TQS18789.1"/>
    <property type="molecule type" value="Genomic_DNA"/>
</dbReference>
<dbReference type="RefSeq" id="WP_142621092.1">
    <property type="nucleotide sequence ID" value="NZ_VIRM01000029.1"/>
</dbReference>
<dbReference type="PIRSF" id="PIRSF038800">
    <property type="entry name" value="KYNU"/>
    <property type="match status" value="1"/>
</dbReference>
<dbReference type="NCBIfam" id="TIGR01814">
    <property type="entry name" value="kynureninase"/>
    <property type="match status" value="1"/>
</dbReference>
<feature type="binding site" evidence="4">
    <location>
        <begin position="126"/>
        <end position="129"/>
    </location>
    <ligand>
        <name>pyridoxal 5'-phosphate</name>
        <dbReference type="ChEBI" id="CHEBI:597326"/>
    </ligand>
</feature>
<evidence type="ECO:0000256" key="3">
    <source>
        <dbReference type="ARBA" id="ARBA00022898"/>
    </source>
</evidence>
<dbReference type="GO" id="GO:0005737">
    <property type="term" value="C:cytoplasm"/>
    <property type="evidence" value="ECO:0007669"/>
    <property type="project" value="UniProtKB-UniRule"/>
</dbReference>
<feature type="binding site" evidence="4">
    <location>
        <position position="98"/>
    </location>
    <ligand>
        <name>pyridoxal 5'-phosphate</name>
        <dbReference type="ChEBI" id="CHEBI:597326"/>
    </ligand>
</feature>
<dbReference type="EC" id="3.7.1.3" evidence="4 5"/>
<dbReference type="SUPFAM" id="SSF53383">
    <property type="entry name" value="PLP-dependent transferases"/>
    <property type="match status" value="1"/>
</dbReference>
<feature type="binding site" evidence="4">
    <location>
        <position position="221"/>
    </location>
    <ligand>
        <name>pyridoxal 5'-phosphate</name>
        <dbReference type="ChEBI" id="CHEBI:597326"/>
    </ligand>
</feature>
<gene>
    <name evidence="4 7" type="primary">kynU</name>
    <name evidence="7" type="ORF">FLX08_22770</name>
</gene>
<dbReference type="UniPathway" id="UPA00334">
    <property type="reaction ID" value="UER00455"/>
</dbReference>
<dbReference type="HAMAP" id="MF_01970">
    <property type="entry name" value="Kynureninase"/>
    <property type="match status" value="1"/>
</dbReference>
<dbReference type="InterPro" id="IPR015424">
    <property type="entry name" value="PyrdxlP-dep_Trfase"/>
</dbReference>
<feature type="binding site" evidence="4">
    <location>
        <position position="198"/>
    </location>
    <ligand>
        <name>pyridoxal 5'-phosphate</name>
        <dbReference type="ChEBI" id="CHEBI:597326"/>
    </ligand>
</feature>
<evidence type="ECO:0000256" key="2">
    <source>
        <dbReference type="ARBA" id="ARBA00022801"/>
    </source>
</evidence>
<evidence type="ECO:0000256" key="6">
    <source>
        <dbReference type="PIRNR" id="PIRNR038800"/>
    </source>
</evidence>
<dbReference type="GO" id="GO:0019805">
    <property type="term" value="P:quinolinate biosynthetic process"/>
    <property type="evidence" value="ECO:0007669"/>
    <property type="project" value="UniProtKB-UniRule"/>
</dbReference>
<comment type="cofactor">
    <cofactor evidence="4 6">
        <name>pyridoxal 5'-phosphate</name>
        <dbReference type="ChEBI" id="CHEBI:597326"/>
    </cofactor>
</comment>
<dbReference type="PANTHER" id="PTHR14084:SF0">
    <property type="entry name" value="KYNURENINASE"/>
    <property type="match status" value="1"/>
</dbReference>
<organism evidence="7 8">
    <name type="scientific">Microbispora hainanensis</name>
    <dbReference type="NCBI Taxonomy" id="568844"/>
    <lineage>
        <taxon>Bacteria</taxon>
        <taxon>Bacillati</taxon>
        <taxon>Actinomycetota</taxon>
        <taxon>Actinomycetes</taxon>
        <taxon>Streptosporangiales</taxon>
        <taxon>Streptosporangiaceae</taxon>
        <taxon>Microbispora</taxon>
    </lineage>
</organism>
<comment type="similarity">
    <text evidence="4 6">Belongs to the kynureninase family.</text>
</comment>
<dbReference type="AlphaFoldDB" id="A0A544YPU9"/>
<evidence type="ECO:0000256" key="5">
    <source>
        <dbReference type="NCBIfam" id="TIGR01814"/>
    </source>
</evidence>
<keyword evidence="1 4" id="KW-0662">Pyridine nucleotide biosynthesis</keyword>
<feature type="modified residue" description="N6-(pyridoxal phosphate)lysine" evidence="4">
    <location>
        <position position="222"/>
    </location>
</feature>
<dbReference type="Pfam" id="PF22580">
    <property type="entry name" value="KYNU_C"/>
    <property type="match status" value="1"/>
</dbReference>
<protein>
    <recommendedName>
        <fullName evidence="4 5">Kynureninase</fullName>
        <ecNumber evidence="4 5">3.7.1.3</ecNumber>
    </recommendedName>
    <alternativeName>
        <fullName evidence="4">L-kynurenine hydrolase</fullName>
    </alternativeName>
</protein>
<name>A0A544YPU9_9ACTN</name>
<sequence length="412" mass="45006">MVLSRAECQDLDAKDPLREFRDEFSLPPGVVYLLGNSLGALPRRTPERVAHTVETEWGVHLGASWNTAGWWDMPQSTGDRIAPLIGARPGDVLAGDSTSVNIFKVVTAALPLRPGRRVIVSDLDNFPTDRYVVEGAARALGAYEIRDIGETGPSLEDALGDDVALVLLSHVDYRTGAARDMAAVTELVRAAGALMVWDLCHSAGALPVRVGEADFAVGCTYKYLNGGPGAPAYLYVAPRHQDGVQNVLSGWHGHAAPFDFEPHYRPAPGVRRFATGSPPILSYAALNASLDIWERVDLDEVRAKSVALTSLFVDLLDDLVDPGLGLALASPRDPERRGSQVSYRHPQGYPVVRALADRGVVGDYREPDFVRFGFAPLYLRYADVHDAATTLAEVLREELWRDERYARRLTVT</sequence>
<keyword evidence="2 4" id="KW-0378">Hydrolase</keyword>
<comment type="pathway">
    <text evidence="4 6">Amino-acid degradation; L-kynurenine degradation; L-alanine and anthranilate from L-kynurenine: step 1/1.</text>
</comment>
<comment type="pathway">
    <text evidence="4 6">Cofactor biosynthesis; NAD(+) biosynthesis; quinolinate from L-kynurenine: step 2/3.</text>
</comment>
<dbReference type="GO" id="GO:0019441">
    <property type="term" value="P:L-tryptophan catabolic process to kynurenine"/>
    <property type="evidence" value="ECO:0007669"/>
    <property type="project" value="TreeGrafter"/>
</dbReference>